<dbReference type="PROSITE" id="PS00237">
    <property type="entry name" value="G_PROTEIN_RECEP_F1_1"/>
    <property type="match status" value="1"/>
</dbReference>
<evidence type="ECO:0000256" key="10">
    <source>
        <dbReference type="ARBA" id="ARBA00023224"/>
    </source>
</evidence>
<dbReference type="PROSITE" id="PS50262">
    <property type="entry name" value="G_PROTEIN_RECEP_F1_2"/>
    <property type="match status" value="1"/>
</dbReference>
<dbReference type="InterPro" id="IPR009132">
    <property type="entry name" value="TAAR_fam"/>
</dbReference>
<evidence type="ECO:0000256" key="5">
    <source>
        <dbReference type="ARBA" id="ARBA00023040"/>
    </source>
</evidence>
<evidence type="ECO:0000256" key="11">
    <source>
        <dbReference type="ARBA" id="ARBA00039439"/>
    </source>
</evidence>
<dbReference type="InterPro" id="IPR017452">
    <property type="entry name" value="GPCR_Rhodpsn_7TM"/>
</dbReference>
<dbReference type="AlphaFoldDB" id="A0A8T2MNR5"/>
<evidence type="ECO:0000313" key="15">
    <source>
        <dbReference type="EMBL" id="KAG9282311.1"/>
    </source>
</evidence>
<evidence type="ECO:0000313" key="16">
    <source>
        <dbReference type="Proteomes" id="UP000752171"/>
    </source>
</evidence>
<organism evidence="15 16">
    <name type="scientific">Astyanax mexicanus</name>
    <name type="common">Blind cave fish</name>
    <name type="synonym">Astyanax fasciatus mexicanus</name>
    <dbReference type="NCBI Taxonomy" id="7994"/>
    <lineage>
        <taxon>Eukaryota</taxon>
        <taxon>Metazoa</taxon>
        <taxon>Chordata</taxon>
        <taxon>Craniata</taxon>
        <taxon>Vertebrata</taxon>
        <taxon>Euteleostomi</taxon>
        <taxon>Actinopterygii</taxon>
        <taxon>Neopterygii</taxon>
        <taxon>Teleostei</taxon>
        <taxon>Ostariophysi</taxon>
        <taxon>Characiformes</taxon>
        <taxon>Characoidei</taxon>
        <taxon>Acestrorhamphidae</taxon>
        <taxon>Acestrorhamphinae</taxon>
        <taxon>Astyanax</taxon>
    </lineage>
</organism>
<comment type="similarity">
    <text evidence="12">Belongs to the G-protein coupled receptor 1 family.</text>
</comment>
<feature type="transmembrane region" description="Helical" evidence="13">
    <location>
        <begin position="177"/>
        <end position="196"/>
    </location>
</feature>
<gene>
    <name evidence="15" type="primary">TAAR1</name>
    <name evidence="15" type="ORF">AMEX_G949</name>
</gene>
<feature type="transmembrane region" description="Helical" evidence="13">
    <location>
        <begin position="139"/>
        <end position="157"/>
    </location>
</feature>
<dbReference type="PANTHER" id="PTHR24249:SF415">
    <property type="entry name" value="TRACE AMINE-ASSOCIATED RECEPTOR 1"/>
    <property type="match status" value="1"/>
</dbReference>
<keyword evidence="7" id="KW-1015">Disulfide bond</keyword>
<keyword evidence="9" id="KW-0325">Glycoprotein</keyword>
<evidence type="ECO:0000256" key="2">
    <source>
        <dbReference type="ARBA" id="ARBA00022475"/>
    </source>
</evidence>
<protein>
    <recommendedName>
        <fullName evidence="11">Trace amine-associated receptor 1</fullName>
    </recommendedName>
</protein>
<evidence type="ECO:0000256" key="7">
    <source>
        <dbReference type="ARBA" id="ARBA00023157"/>
    </source>
</evidence>
<comment type="caution">
    <text evidence="15">The sequence shown here is derived from an EMBL/GenBank/DDBJ whole genome shotgun (WGS) entry which is preliminary data.</text>
</comment>
<dbReference type="OrthoDB" id="9975554at2759"/>
<feature type="transmembrane region" description="Helical" evidence="13">
    <location>
        <begin position="217"/>
        <end position="240"/>
    </location>
</feature>
<evidence type="ECO:0000259" key="14">
    <source>
        <dbReference type="PROSITE" id="PS50262"/>
    </source>
</evidence>
<reference evidence="15 16" key="1">
    <citation type="submission" date="2021-07" db="EMBL/GenBank/DDBJ databases">
        <authorList>
            <person name="Imarazene B."/>
            <person name="Zahm M."/>
            <person name="Klopp C."/>
            <person name="Cabau C."/>
            <person name="Beille S."/>
            <person name="Jouanno E."/>
            <person name="Castinel A."/>
            <person name="Lluch J."/>
            <person name="Gil L."/>
            <person name="Kuchtly C."/>
            <person name="Lopez Roques C."/>
            <person name="Donnadieu C."/>
            <person name="Parrinello H."/>
            <person name="Journot L."/>
            <person name="Du K."/>
            <person name="Schartl M."/>
            <person name="Retaux S."/>
            <person name="Guiguen Y."/>
        </authorList>
    </citation>
    <scope>NUCLEOTIDE SEQUENCE [LARGE SCALE GENOMIC DNA]</scope>
    <source>
        <strain evidence="15">Pach_M1</strain>
        <tissue evidence="15">Testis</tissue>
    </source>
</reference>
<evidence type="ECO:0000256" key="6">
    <source>
        <dbReference type="ARBA" id="ARBA00023136"/>
    </source>
</evidence>
<dbReference type="Gene3D" id="1.20.1070.10">
    <property type="entry name" value="Rhodopsin 7-helix transmembrane proteins"/>
    <property type="match status" value="1"/>
</dbReference>
<sequence>MMMVLKGRYFMICSVGRVYLDHLFSLKVKSDGELFYPSHAYKYLKYVHRFVCFQDVLLKIITFSQQDSAMDSIQAQTVNITPLCYEFINGSCPKFVYPLVLKVPLYLFFSSVVILTVLGNLFVIITIFHFKQLHMPTNYLVLSLAVTDLLLGVIYMPPCMVQSVETCWYLGHLFCKIYNSSGIMLCTASILNLSFISIDRYYAVCHPLLYHNKITSFVTFIMIIICWTVSTVVGFGIIFLEINLLGVEEFYHEHVACEGGCVLFQSTTSSTSSSLLSFYIPGIVMLSIYIKIFRVAQKQAKSIQDSKCKNAESVLSKEEKKATKTLAVILGVFLSLWMPFFICNILNPFTGYLIPPIFFDMLAWIGLMNSTCNPIVYAFFYKWFRKAFRIILTGKIFQPGSSRINLFSH</sequence>
<evidence type="ECO:0000256" key="8">
    <source>
        <dbReference type="ARBA" id="ARBA00023170"/>
    </source>
</evidence>
<dbReference type="EMBL" id="JAICCE010000001">
    <property type="protein sequence ID" value="KAG9282311.1"/>
    <property type="molecule type" value="Genomic_DNA"/>
</dbReference>
<dbReference type="Pfam" id="PF00001">
    <property type="entry name" value="7tm_1"/>
    <property type="match status" value="1"/>
</dbReference>
<dbReference type="GO" id="GO:0005886">
    <property type="term" value="C:plasma membrane"/>
    <property type="evidence" value="ECO:0007669"/>
    <property type="project" value="UniProtKB-SubCell"/>
</dbReference>
<dbReference type="InterPro" id="IPR050569">
    <property type="entry name" value="TAAR"/>
</dbReference>
<evidence type="ECO:0000256" key="12">
    <source>
        <dbReference type="RuleBase" id="RU000688"/>
    </source>
</evidence>
<dbReference type="CDD" id="cd15314">
    <property type="entry name" value="7tmA_TAAR1"/>
    <property type="match status" value="1"/>
</dbReference>
<dbReference type="FunFam" id="1.20.1070.10:FF:000030">
    <property type="entry name" value="trace amine-associated receptor 1"/>
    <property type="match status" value="1"/>
</dbReference>
<feature type="transmembrane region" description="Helical" evidence="13">
    <location>
        <begin position="361"/>
        <end position="380"/>
    </location>
</feature>
<name>A0A8T2MNR5_ASTMX</name>
<keyword evidence="5 12" id="KW-0297">G-protein coupled receptor</keyword>
<feature type="transmembrane region" description="Helical" evidence="13">
    <location>
        <begin position="326"/>
        <end position="349"/>
    </location>
</feature>
<accession>A0A8T2MNR5</accession>
<dbReference type="SUPFAM" id="SSF81321">
    <property type="entry name" value="Family A G protein-coupled receptor-like"/>
    <property type="match status" value="1"/>
</dbReference>
<evidence type="ECO:0000256" key="1">
    <source>
        <dbReference type="ARBA" id="ARBA00004651"/>
    </source>
</evidence>
<keyword evidence="3 12" id="KW-0812">Transmembrane</keyword>
<proteinExistence type="inferred from homology"/>
<keyword evidence="4 13" id="KW-1133">Transmembrane helix</keyword>
<dbReference type="PANTHER" id="PTHR24249">
    <property type="entry name" value="HISTAMINE RECEPTOR-RELATED G-PROTEIN COUPLED RECEPTOR"/>
    <property type="match status" value="1"/>
</dbReference>
<comment type="subcellular location">
    <subcellularLocation>
        <location evidence="1">Cell membrane</location>
        <topology evidence="1">Multi-pass membrane protein</topology>
    </subcellularLocation>
</comment>
<evidence type="ECO:0000256" key="3">
    <source>
        <dbReference type="ARBA" id="ARBA00022692"/>
    </source>
</evidence>
<keyword evidence="8 12" id="KW-0675">Receptor</keyword>
<keyword evidence="10 12" id="KW-0807">Transducer</keyword>
<keyword evidence="2" id="KW-1003">Cell membrane</keyword>
<evidence type="ECO:0000256" key="9">
    <source>
        <dbReference type="ARBA" id="ARBA00023180"/>
    </source>
</evidence>
<dbReference type="PRINTS" id="PR00237">
    <property type="entry name" value="GPCRRHODOPSN"/>
</dbReference>
<keyword evidence="6 13" id="KW-0472">Membrane</keyword>
<feature type="transmembrane region" description="Helical" evidence="13">
    <location>
        <begin position="276"/>
        <end position="293"/>
    </location>
</feature>
<feature type="domain" description="G-protein coupled receptors family 1 profile" evidence="14">
    <location>
        <begin position="119"/>
        <end position="377"/>
    </location>
</feature>
<dbReference type="SMART" id="SM01381">
    <property type="entry name" value="7TM_GPCR_Srsx"/>
    <property type="match status" value="1"/>
</dbReference>
<evidence type="ECO:0000256" key="4">
    <source>
        <dbReference type="ARBA" id="ARBA00022989"/>
    </source>
</evidence>
<dbReference type="InterPro" id="IPR000276">
    <property type="entry name" value="GPCR_Rhodpsn"/>
</dbReference>
<dbReference type="GO" id="GO:0001594">
    <property type="term" value="F:trace-amine receptor activity"/>
    <property type="evidence" value="ECO:0007669"/>
    <property type="project" value="InterPro"/>
</dbReference>
<dbReference type="PRINTS" id="PR01830">
    <property type="entry name" value="TRACEAMINER"/>
</dbReference>
<dbReference type="Proteomes" id="UP000752171">
    <property type="component" value="Unassembled WGS sequence"/>
</dbReference>
<feature type="transmembrane region" description="Helical" evidence="13">
    <location>
        <begin position="105"/>
        <end position="127"/>
    </location>
</feature>
<evidence type="ECO:0000256" key="13">
    <source>
        <dbReference type="SAM" id="Phobius"/>
    </source>
</evidence>